<dbReference type="InterPro" id="IPR003695">
    <property type="entry name" value="Ppx_GppA_N"/>
</dbReference>
<dbReference type="InterPro" id="IPR048950">
    <property type="entry name" value="Ppx_GppA_C"/>
</dbReference>
<dbReference type="SUPFAM" id="SSF53067">
    <property type="entry name" value="Actin-like ATPase domain"/>
    <property type="match status" value="2"/>
</dbReference>
<dbReference type="SUPFAM" id="SSF109604">
    <property type="entry name" value="HD-domain/PDEase-like"/>
    <property type="match status" value="1"/>
</dbReference>
<dbReference type="AlphaFoldDB" id="A0A5R9DZQ9"/>
<feature type="domain" description="Ppx/GppA phosphatase C-terminal" evidence="3">
    <location>
        <begin position="322"/>
        <end position="480"/>
    </location>
</feature>
<dbReference type="Gene3D" id="3.30.420.150">
    <property type="entry name" value="Exopolyphosphatase. Domain 2"/>
    <property type="match status" value="1"/>
</dbReference>
<dbReference type="Proteomes" id="UP000306420">
    <property type="component" value="Unassembled WGS sequence"/>
</dbReference>
<dbReference type="Gene3D" id="3.30.420.40">
    <property type="match status" value="1"/>
</dbReference>
<dbReference type="Pfam" id="PF02541">
    <property type="entry name" value="Ppx-GppA"/>
    <property type="match status" value="1"/>
</dbReference>
<dbReference type="Pfam" id="PF21447">
    <property type="entry name" value="Ppx-GppA_III"/>
    <property type="match status" value="1"/>
</dbReference>
<feature type="domain" description="Ppx/GppA phosphatase N-terminal" evidence="2">
    <location>
        <begin position="39"/>
        <end position="308"/>
    </location>
</feature>
<comment type="similarity">
    <text evidence="1">Belongs to the GppA/Ppx family.</text>
</comment>
<dbReference type="InterPro" id="IPR043129">
    <property type="entry name" value="ATPase_NBD"/>
</dbReference>
<accession>A0A5R9DZQ9</accession>
<sequence>MYKEVIGVIDIGSNTIRLVIFGLDEQYNYIEIQNIKTPARLSQYLITDKDGKNPQMAQDGIDKLIETLISFKAVAESFNVAQILPMATAAVRQSVNKASILEQVKEATGLDINLVSEEEEASYGQYAITHSTVVNDAITIDIGGGSCEITYYEDKNMVQYHSFPFGAVSLSKQFFQDKDHNDPNAIEAVQEYVRKQFKQFDWIKKAKLPIVAIGGSARNIANVHQRLVDYQMAGVHGYSMDEDDIEETLNLFISTDIDDMTDIEGLSADRRDLIIPANIVFLELFKVVKAKTFQLSSQGLREGIILKYINQTYNSPLDNQLIRVRSIRQVVRDFPINTVGSQIIVDIIISLYQQLCILGLLTYSYETQEEIEFAAYIYRFGGFISPEADSQHTFYLLSNMNLMGFSHPKRLRLALLASYRNRSLFKQYLTNYENWLTDDEISDLEVLGGVLKFSSALNDSKTGPIEDLKLYRTKDNNYKLDIYHSAPVIAEKYRSMRHAKHFERALDGDLEIEFIQK</sequence>
<evidence type="ECO:0000313" key="4">
    <source>
        <dbReference type="EMBL" id="TLQ41556.1"/>
    </source>
</evidence>
<dbReference type="Gene3D" id="1.10.3210.10">
    <property type="entry name" value="Hypothetical protein af1432"/>
    <property type="match status" value="1"/>
</dbReference>
<evidence type="ECO:0000256" key="1">
    <source>
        <dbReference type="ARBA" id="ARBA00007125"/>
    </source>
</evidence>
<dbReference type="OrthoDB" id="9807195at2"/>
<dbReference type="PANTHER" id="PTHR30005:SF0">
    <property type="entry name" value="RETROGRADE REGULATION PROTEIN 2"/>
    <property type="match status" value="1"/>
</dbReference>
<dbReference type="InterPro" id="IPR050273">
    <property type="entry name" value="GppA/Ppx_hydrolase"/>
</dbReference>
<dbReference type="RefSeq" id="WP_138404353.1">
    <property type="nucleotide sequence ID" value="NZ_VBSP01000014.1"/>
</dbReference>
<evidence type="ECO:0000313" key="5">
    <source>
        <dbReference type="Proteomes" id="UP000306420"/>
    </source>
</evidence>
<comment type="caution">
    <text evidence="4">The sequence shown here is derived from an EMBL/GenBank/DDBJ whole genome shotgun (WGS) entry which is preliminary data.</text>
</comment>
<name>A0A5R9DZQ9_9LACT</name>
<dbReference type="PANTHER" id="PTHR30005">
    <property type="entry name" value="EXOPOLYPHOSPHATASE"/>
    <property type="match status" value="1"/>
</dbReference>
<dbReference type="EMBL" id="VBSP01000014">
    <property type="protein sequence ID" value="TLQ41556.1"/>
    <property type="molecule type" value="Genomic_DNA"/>
</dbReference>
<gene>
    <name evidence="4" type="ORF">FEZ33_05230</name>
</gene>
<evidence type="ECO:0000259" key="3">
    <source>
        <dbReference type="Pfam" id="PF21447"/>
    </source>
</evidence>
<protein>
    <submittedName>
        <fullName evidence="4">Ppx/GppA family phosphatase</fullName>
    </submittedName>
</protein>
<dbReference type="GO" id="GO:0006357">
    <property type="term" value="P:regulation of transcription by RNA polymerase II"/>
    <property type="evidence" value="ECO:0007669"/>
    <property type="project" value="TreeGrafter"/>
</dbReference>
<organism evidence="4 5">
    <name type="scientific">Ruoffia tabacinasalis</name>
    <dbReference type="NCBI Taxonomy" id="87458"/>
    <lineage>
        <taxon>Bacteria</taxon>
        <taxon>Bacillati</taxon>
        <taxon>Bacillota</taxon>
        <taxon>Bacilli</taxon>
        <taxon>Lactobacillales</taxon>
        <taxon>Aerococcaceae</taxon>
        <taxon>Ruoffia</taxon>
    </lineage>
</organism>
<proteinExistence type="inferred from homology"/>
<dbReference type="CDD" id="cd24052">
    <property type="entry name" value="ASKHA_NBD_HpPPX-GppA-like"/>
    <property type="match status" value="1"/>
</dbReference>
<reference evidence="4 5" key="1">
    <citation type="submission" date="2019-05" db="EMBL/GenBank/DDBJ databases">
        <title>The metagenome of a microbial culture collection derived from dairy environment covers the genomic content of the human microbiome.</title>
        <authorList>
            <person name="Roder T."/>
            <person name="Wuthrich D."/>
            <person name="Sattari Z."/>
            <person name="Von Ah U."/>
            <person name="Bar C."/>
            <person name="Ronchi F."/>
            <person name="Macpherson A.J."/>
            <person name="Ganal-Vonarburg S.C."/>
            <person name="Bruggmann R."/>
            <person name="Vergeres G."/>
        </authorList>
    </citation>
    <scope>NUCLEOTIDE SEQUENCE [LARGE SCALE GENOMIC DNA]</scope>
    <source>
        <strain evidence="4 5">FAM 24227</strain>
    </source>
</reference>
<evidence type="ECO:0000259" key="2">
    <source>
        <dbReference type="Pfam" id="PF02541"/>
    </source>
</evidence>